<proteinExistence type="predicted"/>
<evidence type="ECO:0000313" key="2">
    <source>
        <dbReference type="Proteomes" id="UP000233387"/>
    </source>
</evidence>
<keyword evidence="2" id="KW-1185">Reference proteome</keyword>
<name>A0A2N3I4G5_9BACT</name>
<organism evidence="1 2">
    <name type="scientific">Raineya orbicola</name>
    <dbReference type="NCBI Taxonomy" id="2016530"/>
    <lineage>
        <taxon>Bacteria</taxon>
        <taxon>Pseudomonadati</taxon>
        <taxon>Bacteroidota</taxon>
        <taxon>Cytophagia</taxon>
        <taxon>Cytophagales</taxon>
        <taxon>Raineyaceae</taxon>
        <taxon>Raineya</taxon>
    </lineage>
</organism>
<protein>
    <submittedName>
        <fullName evidence="1">Uncharacterized protein</fullName>
    </submittedName>
</protein>
<dbReference type="Proteomes" id="UP000233387">
    <property type="component" value="Unassembled WGS sequence"/>
</dbReference>
<dbReference type="AlphaFoldDB" id="A0A2N3I4G5"/>
<sequence length="65" mass="7540">MAKEEILLLSYQLSCVLMKSAGYQTEKVLKIFDYFSDIDSKKSKKESASIAEKRRSFLENLRNSE</sequence>
<dbReference type="EMBL" id="NKXO01000062">
    <property type="protein sequence ID" value="PKQ65207.1"/>
    <property type="molecule type" value="Genomic_DNA"/>
</dbReference>
<comment type="caution">
    <text evidence="1">The sequence shown here is derived from an EMBL/GenBank/DDBJ whole genome shotgun (WGS) entry which is preliminary data.</text>
</comment>
<accession>A0A2N3I4G5</accession>
<dbReference type="RefSeq" id="WP_133121597.1">
    <property type="nucleotide sequence ID" value="NZ_NKXO01000062.1"/>
</dbReference>
<gene>
    <name evidence="1" type="ORF">Rain11_2567</name>
</gene>
<dbReference type="OrthoDB" id="9952984at2"/>
<evidence type="ECO:0000313" key="1">
    <source>
        <dbReference type="EMBL" id="PKQ65207.1"/>
    </source>
</evidence>
<reference evidence="1 2" key="1">
    <citation type="submission" date="2017-06" db="EMBL/GenBank/DDBJ databases">
        <title>Raineya orbicola gen. nov., sp. nov. a slightly thermophilic bacterium of the phylum Bacteroidetes and the description of Raineyaceae fam. nov.</title>
        <authorList>
            <person name="Albuquerque L."/>
            <person name="Polonia A.R.M."/>
            <person name="Barroso C."/>
            <person name="Froufe H.J.C."/>
            <person name="Lage O."/>
            <person name="Lobo-Da-Cunha A."/>
            <person name="Egas C."/>
            <person name="Da Costa M.S."/>
        </authorList>
    </citation>
    <scope>NUCLEOTIDE SEQUENCE [LARGE SCALE GENOMIC DNA]</scope>
    <source>
        <strain evidence="1 2">SPSPC-11</strain>
    </source>
</reference>